<evidence type="ECO:0000313" key="3">
    <source>
        <dbReference type="EMBL" id="KAH3819717.1"/>
    </source>
</evidence>
<reference evidence="3" key="2">
    <citation type="submission" date="2020-11" db="EMBL/GenBank/DDBJ databases">
        <authorList>
            <person name="McCartney M.A."/>
            <person name="Auch B."/>
            <person name="Kono T."/>
            <person name="Mallez S."/>
            <person name="Becker A."/>
            <person name="Gohl D.M."/>
            <person name="Silverstein K.A.T."/>
            <person name="Koren S."/>
            <person name="Bechman K.B."/>
            <person name="Herman A."/>
            <person name="Abrahante J.E."/>
            <person name="Garbe J."/>
        </authorList>
    </citation>
    <scope>NUCLEOTIDE SEQUENCE</scope>
    <source>
        <strain evidence="3">Duluth1</strain>
        <tissue evidence="3">Whole animal</tissue>
    </source>
</reference>
<dbReference type="EMBL" id="JAIWYP010000005">
    <property type="protein sequence ID" value="KAH3819717.1"/>
    <property type="molecule type" value="Genomic_DNA"/>
</dbReference>
<feature type="compositionally biased region" description="Polar residues" evidence="2">
    <location>
        <begin position="242"/>
        <end position="252"/>
    </location>
</feature>
<feature type="coiled-coil region" evidence="1">
    <location>
        <begin position="119"/>
        <end position="168"/>
    </location>
</feature>
<evidence type="ECO:0000256" key="2">
    <source>
        <dbReference type="SAM" id="MobiDB-lite"/>
    </source>
</evidence>
<evidence type="ECO:0000256" key="1">
    <source>
        <dbReference type="SAM" id="Coils"/>
    </source>
</evidence>
<dbReference type="Proteomes" id="UP000828390">
    <property type="component" value="Unassembled WGS sequence"/>
</dbReference>
<name>A0A9D4GMU9_DREPO</name>
<keyword evidence="1" id="KW-0175">Coiled coil</keyword>
<proteinExistence type="predicted"/>
<reference evidence="3" key="1">
    <citation type="journal article" date="2019" name="bioRxiv">
        <title>The Genome of the Zebra Mussel, Dreissena polymorpha: A Resource for Invasive Species Research.</title>
        <authorList>
            <person name="McCartney M.A."/>
            <person name="Auch B."/>
            <person name="Kono T."/>
            <person name="Mallez S."/>
            <person name="Zhang Y."/>
            <person name="Obille A."/>
            <person name="Becker A."/>
            <person name="Abrahante J.E."/>
            <person name="Garbe J."/>
            <person name="Badalamenti J.P."/>
            <person name="Herman A."/>
            <person name="Mangelson H."/>
            <person name="Liachko I."/>
            <person name="Sullivan S."/>
            <person name="Sone E.D."/>
            <person name="Koren S."/>
            <person name="Silverstein K.A.T."/>
            <person name="Beckman K.B."/>
            <person name="Gohl D.M."/>
        </authorList>
    </citation>
    <scope>NUCLEOTIDE SEQUENCE</scope>
    <source>
        <strain evidence="3">Duluth1</strain>
        <tissue evidence="3">Whole animal</tissue>
    </source>
</reference>
<gene>
    <name evidence="3" type="ORF">DPMN_121460</name>
</gene>
<feature type="compositionally biased region" description="Polar residues" evidence="2">
    <location>
        <begin position="263"/>
        <end position="275"/>
    </location>
</feature>
<sequence>MYCEVNIELLCYKCHLDNHEQCNVVEIPAMVGVLHVKGELKKEPEHLHALHRRLNQKKHDFEKWMRSLEKSRHTFREEIDSLHKKTSDTLDQLKDNTIKQFDKLLENRKVCVNKDIGHCEEVINKMKGLQDECQDFEEKTNVRTLILYNKLCDQNSQTRELLDELSAKSEVTLEFHPDKEIEKNLSALLGLGDVTEKVKQTTIVTDTKQDVENMRERLLASDQVPDSSIRPYQSEKPKDFDTSNSEYSSGNDSGDDNIPGHVLSSNRENNMQSGIRKNDRMVFTDKGGSKMKRLTQTFELTGHSYYQ</sequence>
<dbReference type="AlphaFoldDB" id="A0A9D4GMU9"/>
<keyword evidence="4" id="KW-1185">Reference proteome</keyword>
<accession>A0A9D4GMU9</accession>
<feature type="region of interest" description="Disordered" evidence="2">
    <location>
        <begin position="218"/>
        <end position="288"/>
    </location>
</feature>
<protein>
    <submittedName>
        <fullName evidence="3">Uncharacterized protein</fullName>
    </submittedName>
</protein>
<comment type="caution">
    <text evidence="3">The sequence shown here is derived from an EMBL/GenBank/DDBJ whole genome shotgun (WGS) entry which is preliminary data.</text>
</comment>
<organism evidence="3 4">
    <name type="scientific">Dreissena polymorpha</name>
    <name type="common">Zebra mussel</name>
    <name type="synonym">Mytilus polymorpha</name>
    <dbReference type="NCBI Taxonomy" id="45954"/>
    <lineage>
        <taxon>Eukaryota</taxon>
        <taxon>Metazoa</taxon>
        <taxon>Spiralia</taxon>
        <taxon>Lophotrochozoa</taxon>
        <taxon>Mollusca</taxon>
        <taxon>Bivalvia</taxon>
        <taxon>Autobranchia</taxon>
        <taxon>Heteroconchia</taxon>
        <taxon>Euheterodonta</taxon>
        <taxon>Imparidentia</taxon>
        <taxon>Neoheterodontei</taxon>
        <taxon>Myida</taxon>
        <taxon>Dreissenoidea</taxon>
        <taxon>Dreissenidae</taxon>
        <taxon>Dreissena</taxon>
    </lineage>
</organism>
<evidence type="ECO:0000313" key="4">
    <source>
        <dbReference type="Proteomes" id="UP000828390"/>
    </source>
</evidence>